<proteinExistence type="predicted"/>
<dbReference type="RefSeq" id="YP_009733036.1">
    <property type="nucleotide sequence ID" value="NC_046060.1"/>
</dbReference>
<geneLocation type="mitochondrion" evidence="1"/>
<sequence length="142" mass="16503">MAETCIIYDALLCNNNRSWLRHDASSMMYDRLLLHNNASPSLDLSSDRSTRMGNILWLRHDRLLCNNNALLFWSNQGMHHGSAMIDHGYAMMHHLCYKASTCLKSFAFYECLFNYKKKIKQIVSVQSFCNKINNLSNKEDAF</sequence>
<organism evidence="1">
    <name type="scientific">Jaagichlorella roystonensis</name>
    <dbReference type="NCBI Taxonomy" id="1052852"/>
    <lineage>
        <taxon>Eukaryota</taxon>
        <taxon>Viridiplantae</taxon>
        <taxon>Chlorophyta</taxon>
        <taxon>core chlorophytes</taxon>
        <taxon>Trebouxiophyceae</taxon>
        <taxon>Watanabeales</taxon>
        <taxon>Watanabeaceae</taxon>
        <taxon>Jaagichlorella</taxon>
    </lineage>
</organism>
<gene>
    <name evidence="1" type="primary">ycf83</name>
</gene>
<protein>
    <submittedName>
        <fullName evidence="1">Uncharacterized protein</fullName>
    </submittedName>
</protein>
<dbReference type="AlphaFoldDB" id="A0A6C0M5S2"/>
<dbReference type="GeneID" id="44153563"/>
<evidence type="ECO:0000313" key="1">
    <source>
        <dbReference type="EMBL" id="QHU78332.1"/>
    </source>
</evidence>
<name>A0A6C0M5S2_9CHLO</name>
<accession>A0A6C0M5S2</accession>
<reference evidence="1" key="1">
    <citation type="submission" date="2020-01" db="EMBL/GenBank/DDBJ databases">
        <title>The complete mitocondrion genome of Heveochlorella roystonensis contains a large direct repeat.</title>
        <authorList>
            <person name="Zhang J."/>
        </authorList>
    </citation>
    <scope>NUCLEOTIDE SEQUENCE</scope>
</reference>
<dbReference type="EMBL" id="MN934958">
    <property type="protein sequence ID" value="QHU78332.1"/>
    <property type="molecule type" value="Genomic_DNA"/>
</dbReference>
<keyword evidence="1" id="KW-0496">Mitochondrion</keyword>